<reference evidence="7" key="1">
    <citation type="submission" date="2019-08" db="EMBL/GenBank/DDBJ databases">
        <authorList>
            <person name="Kucharzyk K."/>
            <person name="Murdoch R.W."/>
            <person name="Higgins S."/>
            <person name="Loffler F."/>
        </authorList>
    </citation>
    <scope>NUCLEOTIDE SEQUENCE</scope>
</reference>
<gene>
    <name evidence="7" type="primary">ygiD_23</name>
    <name evidence="7" type="ORF">SDC9_145000</name>
</gene>
<dbReference type="CDD" id="cd07363">
    <property type="entry name" value="45_DOPA_Dioxygenase"/>
    <property type="match status" value="1"/>
</dbReference>
<proteinExistence type="inferred from homology"/>
<evidence type="ECO:0000256" key="2">
    <source>
        <dbReference type="ARBA" id="ARBA00007581"/>
    </source>
</evidence>
<evidence type="ECO:0000256" key="4">
    <source>
        <dbReference type="ARBA" id="ARBA00022833"/>
    </source>
</evidence>
<dbReference type="PANTHER" id="PTHR30096">
    <property type="entry name" value="4,5-DOPA DIOXYGENASE EXTRADIOL-LIKE PROTEIN"/>
    <property type="match status" value="1"/>
</dbReference>
<sequence>MSKMPIIFIGHGSPMNAIENNRFTEKWEAMGQVLPTPKAILAVSAHWYTNGLKIMDNEHPKMIYDMYGFPDELYQLVYSAQGSPHFARRVKECLSLPAVMDQSWGYDHGAWSVLRRMFPHADIPVFQVSVNRIASPKEHFRLGQELAVLRQEGVLIFGSGNVVHNLGRVDWSVSAGLPWADEFDEYVKANIVTRNYDRVIAYEKAGPSAQLAFGSLDHFAPLLTVLGAAERTDQIVVFNEERIMGSLSMTSYLFQ</sequence>
<dbReference type="EMBL" id="VSSQ01044037">
    <property type="protein sequence ID" value="MPM97820.1"/>
    <property type="molecule type" value="Genomic_DNA"/>
</dbReference>
<feature type="domain" description="Extradiol ring-cleavage dioxygenase class III enzyme subunit B" evidence="6">
    <location>
        <begin position="36"/>
        <end position="232"/>
    </location>
</feature>
<comment type="similarity">
    <text evidence="2">Belongs to the DODA-type extradiol aromatic ring-opening dioxygenase family.</text>
</comment>
<dbReference type="SUPFAM" id="SSF53213">
    <property type="entry name" value="LigB-like"/>
    <property type="match status" value="1"/>
</dbReference>
<keyword evidence="7" id="KW-0223">Dioxygenase</keyword>
<evidence type="ECO:0000256" key="3">
    <source>
        <dbReference type="ARBA" id="ARBA00022723"/>
    </source>
</evidence>
<dbReference type="EC" id="1.13.11.29" evidence="7"/>
<dbReference type="PANTHER" id="PTHR30096:SF0">
    <property type="entry name" value="4,5-DOPA DIOXYGENASE EXTRADIOL-LIKE PROTEIN"/>
    <property type="match status" value="1"/>
</dbReference>
<dbReference type="GO" id="GO:0008198">
    <property type="term" value="F:ferrous iron binding"/>
    <property type="evidence" value="ECO:0007669"/>
    <property type="project" value="InterPro"/>
</dbReference>
<name>A0A645E7T2_9ZZZZ</name>
<dbReference type="NCBIfam" id="NF007914">
    <property type="entry name" value="PRK10628.1"/>
    <property type="match status" value="1"/>
</dbReference>
<dbReference type="Pfam" id="PF02900">
    <property type="entry name" value="LigB"/>
    <property type="match status" value="1"/>
</dbReference>
<comment type="caution">
    <text evidence="7">The sequence shown here is derived from an EMBL/GenBank/DDBJ whole genome shotgun (WGS) entry which is preliminary data.</text>
</comment>
<keyword evidence="3" id="KW-0479">Metal-binding</keyword>
<dbReference type="GO" id="GO:0008270">
    <property type="term" value="F:zinc ion binding"/>
    <property type="evidence" value="ECO:0007669"/>
    <property type="project" value="InterPro"/>
</dbReference>
<dbReference type="Gene3D" id="3.40.830.10">
    <property type="entry name" value="LigB-like"/>
    <property type="match status" value="1"/>
</dbReference>
<comment type="cofactor">
    <cofactor evidence="1">
        <name>Zn(2+)</name>
        <dbReference type="ChEBI" id="CHEBI:29105"/>
    </cofactor>
</comment>
<protein>
    <submittedName>
        <fullName evidence="7">4,5-DOPA dioxygenase extradiol</fullName>
        <ecNumber evidence="7">1.13.11.29</ecNumber>
    </submittedName>
</protein>
<evidence type="ECO:0000259" key="6">
    <source>
        <dbReference type="Pfam" id="PF02900"/>
    </source>
</evidence>
<evidence type="ECO:0000256" key="5">
    <source>
        <dbReference type="ARBA" id="ARBA00023002"/>
    </source>
</evidence>
<evidence type="ECO:0000313" key="7">
    <source>
        <dbReference type="EMBL" id="MPM97820.1"/>
    </source>
</evidence>
<dbReference type="GO" id="GO:0050297">
    <property type="term" value="F:stizolobate synthase activity"/>
    <property type="evidence" value="ECO:0007669"/>
    <property type="project" value="UniProtKB-EC"/>
</dbReference>
<dbReference type="AlphaFoldDB" id="A0A645E7T2"/>
<keyword evidence="5 7" id="KW-0560">Oxidoreductase</keyword>
<dbReference type="PIRSF" id="PIRSF006157">
    <property type="entry name" value="Doxgns_DODA"/>
    <property type="match status" value="1"/>
</dbReference>
<evidence type="ECO:0000256" key="1">
    <source>
        <dbReference type="ARBA" id="ARBA00001947"/>
    </source>
</evidence>
<accession>A0A645E7T2</accession>
<keyword evidence="4" id="KW-0862">Zinc</keyword>
<dbReference type="InterPro" id="IPR004183">
    <property type="entry name" value="Xdiol_dOase_suB"/>
</dbReference>
<organism evidence="7">
    <name type="scientific">bioreactor metagenome</name>
    <dbReference type="NCBI Taxonomy" id="1076179"/>
    <lineage>
        <taxon>unclassified sequences</taxon>
        <taxon>metagenomes</taxon>
        <taxon>ecological metagenomes</taxon>
    </lineage>
</organism>
<dbReference type="InterPro" id="IPR014436">
    <property type="entry name" value="Extradiol_dOase_DODA"/>
</dbReference>